<evidence type="ECO:0000256" key="2">
    <source>
        <dbReference type="ARBA" id="ARBA00022692"/>
    </source>
</evidence>
<feature type="transmembrane region" description="Helical" evidence="6">
    <location>
        <begin position="384"/>
        <end position="403"/>
    </location>
</feature>
<protein>
    <recommendedName>
        <fullName evidence="7">Major facilitator superfamily (MFS) profile domain-containing protein</fullName>
    </recommendedName>
</protein>
<dbReference type="HOGENOM" id="CLU_008455_11_1_1"/>
<evidence type="ECO:0000256" key="1">
    <source>
        <dbReference type="ARBA" id="ARBA00004141"/>
    </source>
</evidence>
<dbReference type="InterPro" id="IPR020846">
    <property type="entry name" value="MFS_dom"/>
</dbReference>
<dbReference type="PANTHER" id="PTHR23502">
    <property type="entry name" value="MAJOR FACILITATOR SUPERFAMILY"/>
    <property type="match status" value="1"/>
</dbReference>
<dbReference type="RefSeq" id="XP_013961062.1">
    <property type="nucleotide sequence ID" value="XM_014105587.1"/>
</dbReference>
<dbReference type="eggNOG" id="KOG0255">
    <property type="taxonomic scope" value="Eukaryota"/>
</dbReference>
<dbReference type="CDD" id="cd17323">
    <property type="entry name" value="MFS_Tpo1_MDR_like"/>
    <property type="match status" value="1"/>
</dbReference>
<keyword evidence="3 6" id="KW-1133">Transmembrane helix</keyword>
<keyword evidence="2 6" id="KW-0812">Transmembrane</keyword>
<sequence length="594" mass="66374">MYGIVRDSPFGQIVRFVTKNAYFRYPEEQDGFTHPYYSSDPFPKEAEAEHSTTSNTGLEDAATLGSGGQDDQDSTREISASDEDLENNHTENPIERVVTMQSQHEAHRTESRAIKPTQTSDGTIVVDWYTTDDPENPQNWSAFQKSFIAFQICIYSFAVYFGSSIYVGAVPEVVQRYGISIEVSSLALSLYVFGYGLGAMIFSPLSEIAAIGRNPPYIITLFIFTILWVPASVVDNFPGFVVLRFLTGVFGAPCLATGGASLSDVYPLIHVPYLLIIWGAATVLGPALAPVISNFSAPVEGWHWVSWEMLWLSAPILLSFFFFLPETSSTTILYYRAKRLRRITGNQRYRSQVEIDQAKQHMTMKHILYNAIIKPVEINALDPAVLFSTVYTSLVYAIFYSFFEAFPIVFSETYHFSFSVSGLPFLGVFPGLFVASTLCVVSWHFQVVKPFKTEGFKAFGIPENRLVPALFACFWLPAGLFLFAWTARPSVHWIASIIGLSMSIVGTFTIIVCILQYLAFTYPKYSASLFAANDFARSTLAAAAIMFSRPMFLSLGIHWGVSLLAFLDIICCILLFGLWKFGPRLRAHSRFAES</sequence>
<keyword evidence="9" id="KW-1185">Reference proteome</keyword>
<comment type="subcellular location">
    <subcellularLocation>
        <location evidence="1">Membrane</location>
        <topology evidence="1">Multi-pass membrane protein</topology>
    </subcellularLocation>
</comment>
<dbReference type="Pfam" id="PF07690">
    <property type="entry name" value="MFS_1"/>
    <property type="match status" value="1"/>
</dbReference>
<keyword evidence="4 6" id="KW-0472">Membrane</keyword>
<feature type="transmembrane region" description="Helical" evidence="6">
    <location>
        <begin position="179"/>
        <end position="202"/>
    </location>
</feature>
<feature type="transmembrane region" description="Helical" evidence="6">
    <location>
        <begin position="214"/>
        <end position="231"/>
    </location>
</feature>
<feature type="transmembrane region" description="Helical" evidence="6">
    <location>
        <begin position="309"/>
        <end position="335"/>
    </location>
</feature>
<dbReference type="GO" id="GO:0005886">
    <property type="term" value="C:plasma membrane"/>
    <property type="evidence" value="ECO:0007669"/>
    <property type="project" value="TreeGrafter"/>
</dbReference>
<feature type="transmembrane region" description="Helical" evidence="6">
    <location>
        <begin position="268"/>
        <end position="289"/>
    </location>
</feature>
<dbReference type="OrthoDB" id="3357846at2759"/>
<dbReference type="VEuPathDB" id="FungiDB:TRIVIDRAFT_34853"/>
<dbReference type="InParanoid" id="G9MDI1"/>
<feature type="transmembrane region" description="Helical" evidence="6">
    <location>
        <begin position="466"/>
        <end position="487"/>
    </location>
</feature>
<dbReference type="PROSITE" id="PS50850">
    <property type="entry name" value="MFS"/>
    <property type="match status" value="1"/>
</dbReference>
<evidence type="ECO:0000313" key="9">
    <source>
        <dbReference type="Proteomes" id="UP000007115"/>
    </source>
</evidence>
<dbReference type="Proteomes" id="UP000007115">
    <property type="component" value="Unassembled WGS sequence"/>
</dbReference>
<dbReference type="STRING" id="413071.G9MDI1"/>
<feature type="transmembrane region" description="Helical" evidence="6">
    <location>
        <begin position="493"/>
        <end position="520"/>
    </location>
</feature>
<dbReference type="GO" id="GO:1990961">
    <property type="term" value="P:xenobiotic detoxification by transmembrane export across the plasma membrane"/>
    <property type="evidence" value="ECO:0007669"/>
    <property type="project" value="TreeGrafter"/>
</dbReference>
<evidence type="ECO:0000256" key="3">
    <source>
        <dbReference type="ARBA" id="ARBA00022989"/>
    </source>
</evidence>
<dbReference type="EMBL" id="ABDF02000001">
    <property type="protein sequence ID" value="EHK26843.1"/>
    <property type="molecule type" value="Genomic_DNA"/>
</dbReference>
<dbReference type="SUPFAM" id="SSF103473">
    <property type="entry name" value="MFS general substrate transporter"/>
    <property type="match status" value="1"/>
</dbReference>
<dbReference type="Gene3D" id="1.20.1250.20">
    <property type="entry name" value="MFS general substrate transporter like domains"/>
    <property type="match status" value="1"/>
</dbReference>
<proteinExistence type="predicted"/>
<dbReference type="OMA" id="PWKINAL"/>
<dbReference type="InterPro" id="IPR036259">
    <property type="entry name" value="MFS_trans_sf"/>
</dbReference>
<feature type="transmembrane region" description="Helical" evidence="6">
    <location>
        <begin position="559"/>
        <end position="579"/>
    </location>
</feature>
<evidence type="ECO:0000256" key="4">
    <source>
        <dbReference type="ARBA" id="ARBA00023136"/>
    </source>
</evidence>
<feature type="region of interest" description="Disordered" evidence="5">
    <location>
        <begin position="29"/>
        <end position="94"/>
    </location>
</feature>
<dbReference type="GO" id="GO:0015244">
    <property type="term" value="F:fluconazole transmembrane transporter activity"/>
    <property type="evidence" value="ECO:0007669"/>
    <property type="project" value="TreeGrafter"/>
</dbReference>
<evidence type="ECO:0000313" key="8">
    <source>
        <dbReference type="EMBL" id="EHK26843.1"/>
    </source>
</evidence>
<feature type="transmembrane region" description="Helical" evidence="6">
    <location>
        <begin position="237"/>
        <end position="256"/>
    </location>
</feature>
<gene>
    <name evidence="8" type="ORF">TRIVIDRAFT_34853</name>
</gene>
<evidence type="ECO:0000259" key="7">
    <source>
        <dbReference type="PROSITE" id="PS50850"/>
    </source>
</evidence>
<dbReference type="InterPro" id="IPR011701">
    <property type="entry name" value="MFS"/>
</dbReference>
<name>G9MDI1_HYPVG</name>
<organism evidence="8 9">
    <name type="scientific">Hypocrea virens (strain Gv29-8 / FGSC 10586)</name>
    <name type="common">Gliocladium virens</name>
    <name type="synonym">Trichoderma virens</name>
    <dbReference type="NCBI Taxonomy" id="413071"/>
    <lineage>
        <taxon>Eukaryota</taxon>
        <taxon>Fungi</taxon>
        <taxon>Dikarya</taxon>
        <taxon>Ascomycota</taxon>
        <taxon>Pezizomycotina</taxon>
        <taxon>Sordariomycetes</taxon>
        <taxon>Hypocreomycetidae</taxon>
        <taxon>Hypocreales</taxon>
        <taxon>Hypocreaceae</taxon>
        <taxon>Trichoderma</taxon>
    </lineage>
</organism>
<reference evidence="8 9" key="1">
    <citation type="journal article" date="2011" name="Genome Biol.">
        <title>Comparative genome sequence analysis underscores mycoparasitism as the ancestral life style of Trichoderma.</title>
        <authorList>
            <person name="Kubicek C.P."/>
            <person name="Herrera-Estrella A."/>
            <person name="Seidl-Seiboth V."/>
            <person name="Martinez D.A."/>
            <person name="Druzhinina I.S."/>
            <person name="Thon M."/>
            <person name="Zeilinger S."/>
            <person name="Casas-Flores S."/>
            <person name="Horwitz B.A."/>
            <person name="Mukherjee P.K."/>
            <person name="Mukherjee M."/>
            <person name="Kredics L."/>
            <person name="Alcaraz L.D."/>
            <person name="Aerts A."/>
            <person name="Antal Z."/>
            <person name="Atanasova L."/>
            <person name="Cervantes-Badillo M.G."/>
            <person name="Challacombe J."/>
            <person name="Chertkov O."/>
            <person name="McCluskey K."/>
            <person name="Coulpier F."/>
            <person name="Deshpande N."/>
            <person name="von Doehren H."/>
            <person name="Ebbole D.J."/>
            <person name="Esquivel-Naranjo E.U."/>
            <person name="Fekete E."/>
            <person name="Flipphi M."/>
            <person name="Glaser F."/>
            <person name="Gomez-Rodriguez E.Y."/>
            <person name="Gruber S."/>
            <person name="Han C."/>
            <person name="Henrissat B."/>
            <person name="Hermosa R."/>
            <person name="Hernandez-Onate M."/>
            <person name="Karaffa L."/>
            <person name="Kosti I."/>
            <person name="Le Crom S."/>
            <person name="Lindquist E."/>
            <person name="Lucas S."/>
            <person name="Luebeck M."/>
            <person name="Luebeck P.S."/>
            <person name="Margeot A."/>
            <person name="Metz B."/>
            <person name="Misra M."/>
            <person name="Nevalainen H."/>
            <person name="Omann M."/>
            <person name="Packer N."/>
            <person name="Perrone G."/>
            <person name="Uresti-Rivera E.E."/>
            <person name="Salamov A."/>
            <person name="Schmoll M."/>
            <person name="Seiboth B."/>
            <person name="Shapiro H."/>
            <person name="Sukno S."/>
            <person name="Tamayo-Ramos J.A."/>
            <person name="Tisch D."/>
            <person name="Wiest A."/>
            <person name="Wilkinson H.H."/>
            <person name="Zhang M."/>
            <person name="Coutinho P.M."/>
            <person name="Kenerley C.M."/>
            <person name="Monte E."/>
            <person name="Baker S.E."/>
            <person name="Grigoriev I.V."/>
        </authorList>
    </citation>
    <scope>NUCLEOTIDE SEQUENCE [LARGE SCALE GENOMIC DNA]</scope>
    <source>
        <strain evidence="9">Gv29-8 / FGSC 10586</strain>
    </source>
</reference>
<dbReference type="GeneID" id="25793368"/>
<evidence type="ECO:0000256" key="5">
    <source>
        <dbReference type="SAM" id="MobiDB-lite"/>
    </source>
</evidence>
<dbReference type="PANTHER" id="PTHR23502:SF23">
    <property type="entry name" value="FLUCONAZOLE RESISTANCE PROTEIN 1"/>
    <property type="match status" value="1"/>
</dbReference>
<dbReference type="AlphaFoldDB" id="G9MDI1"/>
<feature type="transmembrane region" description="Helical" evidence="6">
    <location>
        <begin position="147"/>
        <end position="167"/>
    </location>
</feature>
<feature type="transmembrane region" description="Helical" evidence="6">
    <location>
        <begin position="423"/>
        <end position="445"/>
    </location>
</feature>
<accession>G9MDI1</accession>
<evidence type="ECO:0000256" key="6">
    <source>
        <dbReference type="SAM" id="Phobius"/>
    </source>
</evidence>
<comment type="caution">
    <text evidence="8">The sequence shown here is derived from an EMBL/GenBank/DDBJ whole genome shotgun (WGS) entry which is preliminary data.</text>
</comment>
<feature type="domain" description="Major facilitator superfamily (MFS) profile" evidence="7">
    <location>
        <begin position="148"/>
        <end position="594"/>
    </location>
</feature>